<organism evidence="1 2">
    <name type="scientific">Magallana gigas</name>
    <name type="common">Pacific oyster</name>
    <name type="synonym">Crassostrea gigas</name>
    <dbReference type="NCBI Taxonomy" id="29159"/>
    <lineage>
        <taxon>Eukaryota</taxon>
        <taxon>Metazoa</taxon>
        <taxon>Spiralia</taxon>
        <taxon>Lophotrochozoa</taxon>
        <taxon>Mollusca</taxon>
        <taxon>Bivalvia</taxon>
        <taxon>Autobranchia</taxon>
        <taxon>Pteriomorphia</taxon>
        <taxon>Ostreida</taxon>
        <taxon>Ostreoidea</taxon>
        <taxon>Ostreidae</taxon>
        <taxon>Magallana</taxon>
    </lineage>
</organism>
<sequence>MITRNQERRFRIDIAIRDVMTKTFQHFLAKHILPADLMNEIERRRHKHLSEEDKKTIQSGNFDKFDVTLLNKLFVNYGEIIFENGLRIVCSKEMPYPNHVTVSDDFNRLRIYRNKYVHQIHTENEDIAIEAMEGIKQDLIDICLRMKERNLPEYKKEEYVAQLQVIFNSDLDRIEELHKRVTNLERARKRPAEEDIQLNGNSKRRKKRILTSINNLTENTKQMRKSKALLIVGEYGVGKSSFVNTVLTAITGIYHEHCEVAQASSSKTNYLDVKCPAEYFKITTDEDEKLWYPTFVDMVGMDKANFSPFDIILEYILDGKLKPFTDLTDFCNNIKEGRKMVQMEKREGPIVDAIVFLLAPKSGQNPTVLMENIRIVLKRSAKEIPIFVVMTKMDECDLAEEAIRDLKRKICSSFVINMDRILECVNYKRSDTQSGWWDNDAVEKVLNFLTSVCDPHLQRRDLVRMEFKKETSFIHVDGEKLTIKFE</sequence>
<dbReference type="SUPFAM" id="SSF52540">
    <property type="entry name" value="P-loop containing nucleoside triphosphate hydrolases"/>
    <property type="match status" value="1"/>
</dbReference>
<evidence type="ECO:0000313" key="1">
    <source>
        <dbReference type="EnsemblMetazoa" id="G18805.1:cds"/>
    </source>
</evidence>
<dbReference type="Proteomes" id="UP000005408">
    <property type="component" value="Unassembled WGS sequence"/>
</dbReference>
<evidence type="ECO:0000313" key="2">
    <source>
        <dbReference type="Proteomes" id="UP000005408"/>
    </source>
</evidence>
<dbReference type="EnsemblMetazoa" id="G18805.1">
    <property type="protein sequence ID" value="G18805.1:cds"/>
    <property type="gene ID" value="G18805"/>
</dbReference>
<dbReference type="InterPro" id="IPR027417">
    <property type="entry name" value="P-loop_NTPase"/>
</dbReference>
<keyword evidence="2" id="KW-1185">Reference proteome</keyword>
<name>A0A8W8JIN5_MAGGI</name>
<accession>A0A8W8JIN5</accession>
<dbReference type="CDD" id="cd00882">
    <property type="entry name" value="Ras_like_GTPase"/>
    <property type="match status" value="1"/>
</dbReference>
<reference evidence="1" key="1">
    <citation type="submission" date="2022-08" db="UniProtKB">
        <authorList>
            <consortium name="EnsemblMetazoa"/>
        </authorList>
    </citation>
    <scope>IDENTIFICATION</scope>
    <source>
        <strain evidence="1">05x7-T-G4-1.051#20</strain>
    </source>
</reference>
<dbReference type="AlphaFoldDB" id="A0A8W8JIN5"/>
<protein>
    <submittedName>
        <fullName evidence="1">Uncharacterized protein</fullName>
    </submittedName>
</protein>
<proteinExistence type="predicted"/>
<dbReference type="Gene3D" id="3.40.50.300">
    <property type="entry name" value="P-loop containing nucleotide triphosphate hydrolases"/>
    <property type="match status" value="1"/>
</dbReference>